<keyword evidence="4" id="KW-0548">Nucleotidyltransferase</keyword>
<sequence length="804" mass="92388">MASWWGTSRSTGNTTAVQRVVPRWFAWAERVFSGTGAVLRRCSTASGTEGGFPRCVERNEPGGGERRGECQRGGVEQPRGCGRLHFQRVIMSTLADAELDLTWTNVLWVNILAELKPVDTVLEWNDDPSFHRCRYSSSTMLGLGVFTPPLSFYADVLAQSYGRDVGTPFWVLKTIQHRCMSTSNPELACFQHLKALSNTVQTQLSGDLALQGQLFVGLERASPARVWTKPALIDDLKNWLAPEKTWAADPIVKKWVIKTVNGMFYHWTKGMAMDGRQNLSFVEFCNDPLRWATAGGGPAVVWDGVRHRTKWAWAMYHLERGNDIYSQALKLPNIAHCALKEEPTKTRLVITTPMASYLRQSYVMYLFGTPEFRSPLHSNRELHDLSRRIYGCYESIDAKAFDHQIPLWFIQLIVNKLFQSVGMYELLRDEQEHIRGLTVELFGVNYPYKGGLLSGWRLTSFIGTLASELICRWMDTTQPASYVVQGDDILRYSDQWLDAQFLDMLDWFGLAYDKQASMPSRGGYFLQRYYGGHYSTMSPARALRSIFYASPWIERQQFVNPSSLANVWLQFCSRIPCRVARNWVLRQAAYDMCRWARWPGWSVRKWFDLLTTDQGLGGLGTVDTHIEREILPQITEHEVSATVTRGDWKRLFSYFVPSRSSTARGLQVFYRYRVMDVPNPIKMRSVPIVPMEWFQRSNQTAVCLGVMRHGVAALPSDVYRQLPHWLRRQPWFRVLDWILKPKDVAAPRCLSVQQIVLNDAVHAHRRMADRMLSRWRSGLIFKKFGLYRTVLSFATQLVFPVGSW</sequence>
<name>A0A8F6UB16_9VIRU</name>
<evidence type="ECO:0000256" key="3">
    <source>
        <dbReference type="ARBA" id="ARBA00022679"/>
    </source>
</evidence>
<protein>
    <recommendedName>
        <fullName evidence="1">RNA-directed RNA polymerase</fullName>
        <ecNumber evidence="1">2.7.7.48</ecNumber>
    </recommendedName>
</protein>
<evidence type="ECO:0000313" key="6">
    <source>
        <dbReference type="EMBL" id="QXT57907.1"/>
    </source>
</evidence>
<reference evidence="6" key="1">
    <citation type="submission" date="2021-02" db="EMBL/GenBank/DDBJ databases">
        <title>Distinct virome patterns of the invasive cane toad (Rhinella marina) across its native and introduced ranges.</title>
        <authorList>
            <person name="Russo A.G."/>
            <person name="Harding E.F."/>
            <person name="Yan G.J."/>
            <person name="Selechnik D."/>
            <person name="Ducatez S."/>
            <person name="DeVore J.L."/>
            <person name="Zhou J."/>
            <person name="Sarma R.R."/>
            <person name="Lee Y.P."/>
            <person name="Richardson M.F."/>
            <person name="Shine R."/>
            <person name="Rollins L.A."/>
            <person name="White P.A."/>
        </authorList>
    </citation>
    <scope>NUCLEOTIDE SEQUENCE</scope>
    <source>
        <strain evidence="6">FG1</strain>
    </source>
</reference>
<dbReference type="EC" id="2.7.7.48" evidence="1"/>
<dbReference type="InterPro" id="IPR043502">
    <property type="entry name" value="DNA/RNA_pol_sf"/>
</dbReference>
<keyword evidence="3" id="KW-0808">Transferase</keyword>
<evidence type="ECO:0000256" key="4">
    <source>
        <dbReference type="ARBA" id="ARBA00022695"/>
    </source>
</evidence>
<dbReference type="SUPFAM" id="SSF56672">
    <property type="entry name" value="DNA/RNA polymerases"/>
    <property type="match status" value="1"/>
</dbReference>
<evidence type="ECO:0000256" key="2">
    <source>
        <dbReference type="ARBA" id="ARBA00022484"/>
    </source>
</evidence>
<evidence type="ECO:0000256" key="1">
    <source>
        <dbReference type="ARBA" id="ARBA00012494"/>
    </source>
</evidence>
<feature type="compositionally biased region" description="Basic and acidic residues" evidence="5">
    <location>
        <begin position="55"/>
        <end position="70"/>
    </location>
</feature>
<feature type="region of interest" description="Disordered" evidence="5">
    <location>
        <begin position="55"/>
        <end position="74"/>
    </location>
</feature>
<dbReference type="GO" id="GO:0003968">
    <property type="term" value="F:RNA-directed RNA polymerase activity"/>
    <property type="evidence" value="ECO:0007669"/>
    <property type="project" value="UniProtKB-KW"/>
</dbReference>
<accession>A0A8F6UB16</accession>
<keyword evidence="2" id="KW-0696">RNA-directed RNA polymerase</keyword>
<dbReference type="EMBL" id="MW583012">
    <property type="protein sequence ID" value="QXT57907.1"/>
    <property type="molecule type" value="Genomic_RNA"/>
</dbReference>
<proteinExistence type="predicted"/>
<evidence type="ECO:0000256" key="5">
    <source>
        <dbReference type="SAM" id="MobiDB-lite"/>
    </source>
</evidence>
<organism evidence="6">
    <name type="scientific">Cane toad associated toti-like virus 3</name>
    <dbReference type="NCBI Taxonomy" id="2859900"/>
    <lineage>
        <taxon>Viruses</taxon>
        <taxon>Riboviria</taxon>
        <taxon>Orthornavirae</taxon>
        <taxon>Duplornaviricota</taxon>
        <taxon>Chrymotiviricetes</taxon>
        <taxon>Ghabrivirales</taxon>
        <taxon>Totiviridae</taxon>
    </lineage>
</organism>